<name>A0A7M2RMF5_9FIRM</name>
<organism evidence="9 10">
    <name type="scientific">Blautia liquoris</name>
    <dbReference type="NCBI Taxonomy" id="2779518"/>
    <lineage>
        <taxon>Bacteria</taxon>
        <taxon>Bacillati</taxon>
        <taxon>Bacillota</taxon>
        <taxon>Clostridia</taxon>
        <taxon>Lachnospirales</taxon>
        <taxon>Lachnospiraceae</taxon>
        <taxon>Blautia</taxon>
    </lineage>
</organism>
<protein>
    <recommendedName>
        <fullName evidence="4 7">Molybdopterin molybdenumtransferase</fullName>
        <ecNumber evidence="3 7">2.10.1.1</ecNumber>
    </recommendedName>
</protein>
<dbReference type="GO" id="GO:0005829">
    <property type="term" value="C:cytosol"/>
    <property type="evidence" value="ECO:0007669"/>
    <property type="project" value="TreeGrafter"/>
</dbReference>
<comment type="catalytic activity">
    <reaction evidence="6">
        <text>adenylyl-molybdopterin + molybdate = Mo-molybdopterin + AMP + H(+)</text>
        <dbReference type="Rhea" id="RHEA:35047"/>
        <dbReference type="ChEBI" id="CHEBI:15378"/>
        <dbReference type="ChEBI" id="CHEBI:36264"/>
        <dbReference type="ChEBI" id="CHEBI:62727"/>
        <dbReference type="ChEBI" id="CHEBI:71302"/>
        <dbReference type="ChEBI" id="CHEBI:456215"/>
        <dbReference type="EC" id="2.10.1.1"/>
    </reaction>
</comment>
<keyword evidence="7" id="KW-0479">Metal-binding</keyword>
<dbReference type="AlphaFoldDB" id="A0A7M2RMF5"/>
<proteinExistence type="inferred from homology"/>
<accession>A0A7M2RMF5</accession>
<evidence type="ECO:0000256" key="5">
    <source>
        <dbReference type="ARBA" id="ARBA00022505"/>
    </source>
</evidence>
<evidence type="ECO:0000313" key="9">
    <source>
        <dbReference type="EMBL" id="QOV20520.1"/>
    </source>
</evidence>
<dbReference type="EC" id="2.10.1.1" evidence="3 7"/>
<dbReference type="InterPro" id="IPR001453">
    <property type="entry name" value="MoaB/Mog_dom"/>
</dbReference>
<dbReference type="Gene3D" id="2.170.190.11">
    <property type="entry name" value="Molybdopterin biosynthesis moea protein, domain 3"/>
    <property type="match status" value="1"/>
</dbReference>
<dbReference type="InterPro" id="IPR036425">
    <property type="entry name" value="MoaB/Mog-like_dom_sf"/>
</dbReference>
<dbReference type="Gene3D" id="2.40.340.10">
    <property type="entry name" value="MoeA, C-terminal, domain IV"/>
    <property type="match status" value="1"/>
</dbReference>
<dbReference type="GO" id="GO:0061599">
    <property type="term" value="F:molybdopterin molybdotransferase activity"/>
    <property type="evidence" value="ECO:0007669"/>
    <property type="project" value="UniProtKB-UniRule"/>
</dbReference>
<dbReference type="Gene3D" id="3.90.105.10">
    <property type="entry name" value="Molybdopterin biosynthesis moea protein, domain 2"/>
    <property type="match status" value="1"/>
</dbReference>
<dbReference type="InterPro" id="IPR036135">
    <property type="entry name" value="MoeA_linker/N_sf"/>
</dbReference>
<dbReference type="Gene3D" id="3.40.980.10">
    <property type="entry name" value="MoaB/Mog-like domain"/>
    <property type="match status" value="1"/>
</dbReference>
<dbReference type="EMBL" id="CP063304">
    <property type="protein sequence ID" value="QOV20520.1"/>
    <property type="molecule type" value="Genomic_DNA"/>
</dbReference>
<evidence type="ECO:0000259" key="8">
    <source>
        <dbReference type="SMART" id="SM00852"/>
    </source>
</evidence>
<evidence type="ECO:0000256" key="1">
    <source>
        <dbReference type="ARBA" id="ARBA00002901"/>
    </source>
</evidence>
<dbReference type="SUPFAM" id="SSF53218">
    <property type="entry name" value="Molybdenum cofactor biosynthesis proteins"/>
    <property type="match status" value="1"/>
</dbReference>
<dbReference type="SUPFAM" id="SSF63882">
    <property type="entry name" value="MoeA N-terminal region -like"/>
    <property type="match status" value="1"/>
</dbReference>
<evidence type="ECO:0000313" key="10">
    <source>
        <dbReference type="Proteomes" id="UP000593601"/>
    </source>
</evidence>
<evidence type="ECO:0000256" key="6">
    <source>
        <dbReference type="ARBA" id="ARBA00047317"/>
    </source>
</evidence>
<sequence>MDKLPTRNKLLHHFYEHWRPQLGTETIPIDEAEGRICAKSYQSGNQIPLVRSSAFDGIAVKSASFSDGMPDTSVWIKDQDFCRADTGDDFPDEFDTVIRIEAVTFLPESGVKLDLSKEPVPGEGVRTSGSFMSKNDELVKEGDILTPLSLTSLLAGGYTTVEVKARPRVVFLPTGSELIKPGTPLTRGKNIETNGSLIKMIMSKWGADVTCLPICYDNHDSLRNAIFTALDSADILIVNGGSSKGNEDFTVHLLEKESSFFTHGVRCVPGRPAVFSLIQDKPVINLPGPPAAALAVLSWGIKDLYYHAMGSDAPHSYQEVILTETVSGAGPFDLYQRLFLYKKDGQIYGKPFSMKDSNAEVNQYCNGYTILHSDQSYLAGSPILADRLFSSVR</sequence>
<keyword evidence="7" id="KW-0501">Molybdenum cofactor biosynthesis</keyword>
<feature type="domain" description="MoaB/Mog" evidence="8">
    <location>
        <begin position="170"/>
        <end position="308"/>
    </location>
</feature>
<comment type="pathway">
    <text evidence="7">Cofactor biosynthesis; molybdopterin biosynthesis.</text>
</comment>
<dbReference type="SMART" id="SM00852">
    <property type="entry name" value="MoCF_biosynth"/>
    <property type="match status" value="1"/>
</dbReference>
<gene>
    <name evidence="9" type="ORF">INP51_06130</name>
</gene>
<dbReference type="UniPathway" id="UPA00344"/>
<dbReference type="InterPro" id="IPR005110">
    <property type="entry name" value="MoeA_linker/N"/>
</dbReference>
<comment type="cofactor">
    <cofactor evidence="7">
        <name>Mg(2+)</name>
        <dbReference type="ChEBI" id="CHEBI:18420"/>
    </cofactor>
</comment>
<evidence type="ECO:0000256" key="3">
    <source>
        <dbReference type="ARBA" id="ARBA00013269"/>
    </source>
</evidence>
<dbReference type="CDD" id="cd00887">
    <property type="entry name" value="MoeA"/>
    <property type="match status" value="1"/>
</dbReference>
<dbReference type="InterPro" id="IPR036688">
    <property type="entry name" value="MoeA_C_domain_IV_sf"/>
</dbReference>
<dbReference type="Proteomes" id="UP000593601">
    <property type="component" value="Chromosome"/>
</dbReference>
<dbReference type="RefSeq" id="WP_193736839.1">
    <property type="nucleotide sequence ID" value="NZ_CP063304.1"/>
</dbReference>
<evidence type="ECO:0000256" key="7">
    <source>
        <dbReference type="RuleBase" id="RU365090"/>
    </source>
</evidence>
<keyword evidence="7 9" id="KW-0808">Transferase</keyword>
<dbReference type="InterPro" id="IPR038987">
    <property type="entry name" value="MoeA-like"/>
</dbReference>
<evidence type="ECO:0000256" key="4">
    <source>
        <dbReference type="ARBA" id="ARBA00021108"/>
    </source>
</evidence>
<dbReference type="PANTHER" id="PTHR10192">
    <property type="entry name" value="MOLYBDOPTERIN BIOSYNTHESIS PROTEIN"/>
    <property type="match status" value="1"/>
</dbReference>
<comment type="similarity">
    <text evidence="2 7">Belongs to the MoeA family.</text>
</comment>
<dbReference type="GO" id="GO:0046872">
    <property type="term" value="F:metal ion binding"/>
    <property type="evidence" value="ECO:0007669"/>
    <property type="project" value="UniProtKB-UniRule"/>
</dbReference>
<dbReference type="GO" id="GO:0006777">
    <property type="term" value="P:Mo-molybdopterin cofactor biosynthetic process"/>
    <property type="evidence" value="ECO:0007669"/>
    <property type="project" value="UniProtKB-UniRule"/>
</dbReference>
<evidence type="ECO:0000256" key="2">
    <source>
        <dbReference type="ARBA" id="ARBA00010763"/>
    </source>
</evidence>
<reference evidence="9 10" key="1">
    <citation type="submission" date="2020-10" db="EMBL/GenBank/DDBJ databases">
        <title>Blautia liquoris sp.nov., isolated from the mud in a fermentation cellar used for the production of Chinese strong-flavoured liquor.</title>
        <authorList>
            <person name="Lu L."/>
        </authorList>
    </citation>
    <scope>NUCLEOTIDE SEQUENCE [LARGE SCALE GENOMIC DNA]</scope>
    <source>
        <strain evidence="9 10">LZLJ-3</strain>
    </source>
</reference>
<dbReference type="Pfam" id="PF03453">
    <property type="entry name" value="MoeA_N"/>
    <property type="match status" value="1"/>
</dbReference>
<keyword evidence="5 7" id="KW-0500">Molybdenum</keyword>
<dbReference type="KEGG" id="bliq:INP51_06130"/>
<dbReference type="PANTHER" id="PTHR10192:SF16">
    <property type="entry name" value="MOLYBDOPTERIN MOLYBDENUMTRANSFERASE"/>
    <property type="match status" value="1"/>
</dbReference>
<keyword evidence="7" id="KW-0460">Magnesium</keyword>
<keyword evidence="10" id="KW-1185">Reference proteome</keyword>
<dbReference type="Pfam" id="PF00994">
    <property type="entry name" value="MoCF_biosynth"/>
    <property type="match status" value="1"/>
</dbReference>
<comment type="function">
    <text evidence="1 7">Catalyzes the insertion of molybdate into adenylated molybdopterin with the concomitant release of AMP.</text>
</comment>